<dbReference type="InterPro" id="IPR027859">
    <property type="entry name" value="KATNIP_dom"/>
</dbReference>
<gene>
    <name evidence="4" type="primary">g415</name>
    <name evidence="4" type="ORF">C2E20_0415</name>
</gene>
<feature type="domain" description="KATNIP" evidence="3">
    <location>
        <begin position="598"/>
        <end position="808"/>
    </location>
</feature>
<feature type="compositionally biased region" description="Low complexity" evidence="1">
    <location>
        <begin position="58"/>
        <end position="68"/>
    </location>
</feature>
<evidence type="ECO:0000256" key="1">
    <source>
        <dbReference type="SAM" id="MobiDB-lite"/>
    </source>
</evidence>
<dbReference type="STRING" id="554055.A0A2P6VQH9"/>
<feature type="region of interest" description="Disordered" evidence="1">
    <location>
        <begin position="383"/>
        <end position="448"/>
    </location>
</feature>
<feature type="compositionally biased region" description="Low complexity" evidence="1">
    <location>
        <begin position="390"/>
        <end position="404"/>
    </location>
</feature>
<protein>
    <submittedName>
        <fullName evidence="4">N-methyltryptophan oxidase</fullName>
    </submittedName>
</protein>
<evidence type="ECO:0000313" key="5">
    <source>
        <dbReference type="Proteomes" id="UP000239649"/>
    </source>
</evidence>
<sequence>MAGAPQQGGRRAWGAAPPPRPAAEQRRAVEAAAAATEPMAPLPPPAHLPHPPHRKLALPRLNNAAASPRGGGASGSGDGAPQRRGWGLLPPKHPVPAVAPADSELPPETIPAQHAPPWAPPPLASASPAALPGIAALPEDNDAVLIGSTAPSFTTQHQIQGQQQGQQQQQQQQQQHPESNAPRGSHAHMPAASQQHSRRPSQLGAEDMSLAALAAAHARGPAARYSTATAGSAFPASLPSSRGSSAASEHVARAQCGSPPATAGGPWQAGELQQQQRKELPALLPQQQQQQLSSGELAVLRQSLLDLELPDGISAGADGDVIPDQLVLHELSSRLGRLDSQKRRVLLAVLAKIDGAALAGEPSVAGSAHEEADSEARRLIAESAGGTRQASAAEEGGAPGGAASLPSQEPPDSQHATAASADRVEEQHAPSATGVAALEAQSDARERSMADKLAALRLGRTSSLGKPSGDAEHQHEQQGGDAVVTVSPAVALAPAGVGDSLELLPQASQQDAGALPPLSARGGLARTSTLPVRPPAVRQQAGLGAAKASAEAAAALAALERRGSTLAVPAPSHGSASGSAPAAASSAGVLHCQELTFVLLDTWGDSHFVGLSGLQVLGADGEPVPLGAEQLAADPPDLNVFPGHSGDVRTLDKLVDSTANTTDDAHMWLAPVKRQLSAAVASAASSTPAARGAAAAAAALPEAARAYNVLRVALPPGGAAVTNLRVWNYNKSATDTARGVKRMLVLADGVEVSPPGGVLVRRAPGTAAFPFGQHIPLTTMWSAAAAASAAGKAKQQQRRTTQQSSTQRAAAAGCGGGVVQQQQLTLHSESVAWVCNLPDPAAALEYLQRAALLAKAAGPSGGLLAQPGENFATPLPCGFSLRLVLLSSWGCPHYVGLSGLEVRDAVRGPLTIRPDQVYAVPSSVALLPGMASDVRTPDKLVDGDTSGAPQHSWLAPQETREPNSVVVSLDAPLLLGSLRLWNYAKTPSRGVQQLEVYLDEQLVWKGLLQRAPAEPAPGQDFSQALCFSEEALAEAAATARRRAGSPAHLAGQPPGGASAAGDALGADGVEEWCQEQERVVLVNNGSFIAWPPDSTAAPPTARPGTSVRLGGAVLGLEAQPAAPHSRGSSHGLTRIIRSCYFEHPSYVPLVRESFRLWRQLEAAAGEQLLSLVGCLNAAPAGPLQGLPGLSCFDGALLAAQEHGLAHEVLSPAEVAARHPAFHLPRDFKALVEPEAGLLAPERCIAAHLALAQQHGAQLLCGARLQGWRVEQGSTGRGGARVHVHSSAGSFVARRLVLAGGGWMPQLVPELQPLLTVERQVVGWFEVPPAVRQMFEPAAFPTCLLQDDGGYYYGFPADEHGIKIGKYNHRHEAVTADSVGRAVDSEDEQVLRECLRRFFPAAAEGRLTRATACTFTNTPDSHFILDRHPRWPQVVLASACSGHGFKFAPVLGSILADLALSPDGSTEHDIALHRLRHERPGVAAAVTALEGGEGAAAVQRAYLLYSFDAEQYDGSNCTDVPQPGVCQQYFMLPGAEAGAGEPAVLPAAYPATSSAAWLLLETTTSLRCPATTPGSFKWM</sequence>
<dbReference type="InterPro" id="IPR026704">
    <property type="entry name" value="KATNIP"/>
</dbReference>
<dbReference type="EMBL" id="LHPF02000001">
    <property type="protein sequence ID" value="PSC76354.1"/>
    <property type="molecule type" value="Genomic_DNA"/>
</dbReference>
<feature type="compositionally biased region" description="Low complexity" evidence="1">
    <location>
        <begin position="124"/>
        <end position="138"/>
    </location>
</feature>
<dbReference type="Pfam" id="PF01266">
    <property type="entry name" value="DAO"/>
    <property type="match status" value="1"/>
</dbReference>
<dbReference type="Gene3D" id="3.50.50.60">
    <property type="entry name" value="FAD/NAD(P)-binding domain"/>
    <property type="match status" value="1"/>
</dbReference>
<name>A0A2P6VQH9_9CHLO</name>
<evidence type="ECO:0000259" key="3">
    <source>
        <dbReference type="Pfam" id="PF14652"/>
    </source>
</evidence>
<feature type="region of interest" description="Disordered" evidence="1">
    <location>
        <begin position="512"/>
        <end position="538"/>
    </location>
</feature>
<feature type="compositionally biased region" description="Low complexity" evidence="1">
    <location>
        <begin position="30"/>
        <end position="39"/>
    </location>
</feature>
<dbReference type="Proteomes" id="UP000239649">
    <property type="component" value="Unassembled WGS sequence"/>
</dbReference>
<dbReference type="SUPFAM" id="SSF54373">
    <property type="entry name" value="FAD-linked reductases, C-terminal domain"/>
    <property type="match status" value="1"/>
</dbReference>
<dbReference type="InterPro" id="IPR006076">
    <property type="entry name" value="FAD-dep_OxRdtase"/>
</dbReference>
<feature type="region of interest" description="Disordered" evidence="1">
    <location>
        <begin position="234"/>
        <end position="276"/>
    </location>
</feature>
<feature type="compositionally biased region" description="Low complexity" evidence="1">
    <location>
        <begin position="156"/>
        <end position="176"/>
    </location>
</feature>
<feature type="compositionally biased region" description="Low complexity" evidence="1">
    <location>
        <begin position="1"/>
        <end position="15"/>
    </location>
</feature>
<proteinExistence type="predicted"/>
<evidence type="ECO:0000313" key="4">
    <source>
        <dbReference type="EMBL" id="PSC76354.1"/>
    </source>
</evidence>
<organism evidence="4 5">
    <name type="scientific">Micractinium conductrix</name>
    <dbReference type="NCBI Taxonomy" id="554055"/>
    <lineage>
        <taxon>Eukaryota</taxon>
        <taxon>Viridiplantae</taxon>
        <taxon>Chlorophyta</taxon>
        <taxon>core chlorophytes</taxon>
        <taxon>Trebouxiophyceae</taxon>
        <taxon>Chlorellales</taxon>
        <taxon>Chlorellaceae</taxon>
        <taxon>Chlorella clade</taxon>
        <taxon>Micractinium</taxon>
    </lineage>
</organism>
<dbReference type="SUPFAM" id="SSF51905">
    <property type="entry name" value="FAD/NAD(P)-binding domain"/>
    <property type="match status" value="1"/>
</dbReference>
<feature type="compositionally biased region" description="Low complexity" evidence="1">
    <location>
        <begin position="1049"/>
        <end position="1063"/>
    </location>
</feature>
<feature type="region of interest" description="Disordered" evidence="1">
    <location>
        <begin position="936"/>
        <end position="959"/>
    </location>
</feature>
<dbReference type="Pfam" id="PF14652">
    <property type="entry name" value="DUF4457"/>
    <property type="match status" value="2"/>
</dbReference>
<feature type="region of interest" description="Disordered" evidence="1">
    <location>
        <begin position="1"/>
        <end position="206"/>
    </location>
</feature>
<feature type="compositionally biased region" description="Low complexity" evidence="1">
    <location>
        <begin position="236"/>
        <end position="248"/>
    </location>
</feature>
<comment type="caution">
    <text evidence="4">The sequence shown here is derived from an EMBL/GenBank/DDBJ whole genome shotgun (WGS) entry which is preliminary data.</text>
</comment>
<reference evidence="4 5" key="1">
    <citation type="journal article" date="2018" name="Plant J.">
        <title>Genome sequences of Chlorella sorokiniana UTEX 1602 and Micractinium conductrix SAG 241.80: implications to maltose excretion by a green alga.</title>
        <authorList>
            <person name="Arriola M.B."/>
            <person name="Velmurugan N."/>
            <person name="Zhang Y."/>
            <person name="Plunkett M.H."/>
            <person name="Hondzo H."/>
            <person name="Barney B.M."/>
        </authorList>
    </citation>
    <scope>NUCLEOTIDE SEQUENCE [LARGE SCALE GENOMIC DNA]</scope>
    <source>
        <strain evidence="4 5">SAG 241.80</strain>
    </source>
</reference>
<feature type="compositionally biased region" description="Gly residues" evidence="1">
    <location>
        <begin position="69"/>
        <end position="78"/>
    </location>
</feature>
<feature type="domain" description="FAD dependent oxidoreductase" evidence="2">
    <location>
        <begin position="1110"/>
        <end position="1457"/>
    </location>
</feature>
<feature type="compositionally biased region" description="Polar residues" evidence="1">
    <location>
        <begin position="405"/>
        <end position="417"/>
    </location>
</feature>
<dbReference type="Gene3D" id="3.30.9.10">
    <property type="entry name" value="D-Amino Acid Oxidase, subunit A, domain 2"/>
    <property type="match status" value="1"/>
</dbReference>
<feature type="compositionally biased region" description="Basic and acidic residues" evidence="1">
    <location>
        <begin position="469"/>
        <end position="478"/>
    </location>
</feature>
<dbReference type="InterPro" id="IPR036188">
    <property type="entry name" value="FAD/NAD-bd_sf"/>
</dbReference>
<accession>A0A2P6VQH9</accession>
<dbReference type="PANTHER" id="PTHR21534:SF0">
    <property type="entry name" value="KATANIN-INTERACTING PROTEIN"/>
    <property type="match status" value="1"/>
</dbReference>
<dbReference type="PANTHER" id="PTHR21534">
    <property type="entry name" value="KATANIN-INTERACTING PROTEIN"/>
    <property type="match status" value="1"/>
</dbReference>
<feature type="domain" description="KATNIP" evidence="3">
    <location>
        <begin position="873"/>
        <end position="1010"/>
    </location>
</feature>
<keyword evidence="5" id="KW-1185">Reference proteome</keyword>
<feature type="compositionally biased region" description="Pro residues" evidence="1">
    <location>
        <begin position="40"/>
        <end position="49"/>
    </location>
</feature>
<feature type="region of interest" description="Disordered" evidence="1">
    <location>
        <begin position="1037"/>
        <end position="1063"/>
    </location>
</feature>
<dbReference type="NCBIfam" id="NF008425">
    <property type="entry name" value="PRK11259.1"/>
    <property type="match status" value="1"/>
</dbReference>
<dbReference type="OrthoDB" id="424974at2759"/>
<feature type="region of interest" description="Disordered" evidence="1">
    <location>
        <begin position="461"/>
        <end position="481"/>
    </location>
</feature>
<evidence type="ECO:0000259" key="2">
    <source>
        <dbReference type="Pfam" id="PF01266"/>
    </source>
</evidence>